<protein>
    <submittedName>
        <fullName evidence="2">Methyltransferase type 11</fullName>
    </submittedName>
</protein>
<dbReference type="PANTHER" id="PTHR23290">
    <property type="entry name" value="RRNA N6-ADENOSINE-METHYLTRANSFERASE METTL5"/>
    <property type="match status" value="1"/>
</dbReference>
<dbReference type="CDD" id="cd02440">
    <property type="entry name" value="AdoMet_MTases"/>
    <property type="match status" value="1"/>
</dbReference>
<dbReference type="AlphaFoldDB" id="F0TB65"/>
<accession>F0TB65</accession>
<reference evidence="3" key="1">
    <citation type="submission" date="2011-02" db="EMBL/GenBank/DDBJ databases">
        <title>Complete sequence of Methanobacterium sp. AL-21.</title>
        <authorList>
            <consortium name="US DOE Joint Genome Institute"/>
            <person name="Lucas S."/>
            <person name="Copeland A."/>
            <person name="Lapidus A."/>
            <person name="Cheng J.-F."/>
            <person name="Goodwin L."/>
            <person name="Pitluck S."/>
            <person name="Chertkov O."/>
            <person name="Detter J.C."/>
            <person name="Han C."/>
            <person name="Tapia R."/>
            <person name="Land M."/>
            <person name="Hauser L."/>
            <person name="Kyrpides N."/>
            <person name="Ivanova N."/>
            <person name="Mikhailova N."/>
            <person name="Pagani I."/>
            <person name="Cadillo-Quiroz H."/>
            <person name="Imachi H."/>
            <person name="Zinder S."/>
            <person name="Liu W."/>
            <person name="Woyke T."/>
        </authorList>
    </citation>
    <scope>NUCLEOTIDE SEQUENCE [LARGE SCALE GENOMIC DNA]</scope>
    <source>
        <strain evidence="3">AL-21</strain>
    </source>
</reference>
<dbReference type="PANTHER" id="PTHR23290:SF0">
    <property type="entry name" value="RRNA N6-ADENOSINE-METHYLTRANSFERASE METTL5"/>
    <property type="match status" value="1"/>
</dbReference>
<reference evidence="2 3" key="2">
    <citation type="journal article" date="2014" name="Int. J. Syst. Evol. Microbiol.">
        <title>Methanobacterium paludis sp. nov. and a novel strain of Methanobacterium lacus isolated from northern peatlands.</title>
        <authorList>
            <person name="Cadillo-Quiroz H."/>
            <person name="Brauer S.L."/>
            <person name="Goodson N."/>
            <person name="Yavitt J.B."/>
            <person name="Zinder S.H."/>
        </authorList>
    </citation>
    <scope>NUCLEOTIDE SEQUENCE [LARGE SCALE GENOMIC DNA]</scope>
    <source>
        <strain evidence="2 3">AL-21</strain>
    </source>
</reference>
<dbReference type="Gene3D" id="3.40.50.150">
    <property type="entry name" value="Vaccinia Virus protein VP39"/>
    <property type="match status" value="1"/>
</dbReference>
<evidence type="ECO:0000313" key="2">
    <source>
        <dbReference type="EMBL" id="ADZ09016.1"/>
    </source>
</evidence>
<dbReference type="Pfam" id="PF05175">
    <property type="entry name" value="MTS"/>
    <property type="match status" value="1"/>
</dbReference>
<keyword evidence="2" id="KW-0489">Methyltransferase</keyword>
<dbReference type="SUPFAM" id="SSF53335">
    <property type="entry name" value="S-adenosyl-L-methionine-dependent methyltransferases"/>
    <property type="match status" value="1"/>
</dbReference>
<dbReference type="InterPro" id="IPR051720">
    <property type="entry name" value="rRNA_MeTrfase/Polyamine_Synth"/>
</dbReference>
<name>F0TB65_METLA</name>
<proteinExistence type="predicted"/>
<dbReference type="RefSeq" id="WP_013644367.1">
    <property type="nucleotide sequence ID" value="NC_015216.1"/>
</dbReference>
<dbReference type="GeneID" id="10277213"/>
<evidence type="ECO:0000313" key="3">
    <source>
        <dbReference type="Proteomes" id="UP000007490"/>
    </source>
</evidence>
<dbReference type="EMBL" id="CP002551">
    <property type="protein sequence ID" value="ADZ09016.1"/>
    <property type="molecule type" value="Genomic_DNA"/>
</dbReference>
<dbReference type="GO" id="GO:0032259">
    <property type="term" value="P:methylation"/>
    <property type="evidence" value="ECO:0007669"/>
    <property type="project" value="UniProtKB-KW"/>
</dbReference>
<dbReference type="eggNOG" id="arCOG00910">
    <property type="taxonomic scope" value="Archaea"/>
</dbReference>
<keyword evidence="2" id="KW-0808">Transferase</keyword>
<organism evidence="2 3">
    <name type="scientific">Methanobacterium lacus (strain AL-21)</name>
    <dbReference type="NCBI Taxonomy" id="877455"/>
    <lineage>
        <taxon>Archaea</taxon>
        <taxon>Methanobacteriati</taxon>
        <taxon>Methanobacteriota</taxon>
        <taxon>Methanomada group</taxon>
        <taxon>Methanobacteria</taxon>
        <taxon>Methanobacteriales</taxon>
        <taxon>Methanobacteriaceae</taxon>
        <taxon>Methanobacterium</taxon>
    </lineage>
</organism>
<dbReference type="InterPro" id="IPR029063">
    <property type="entry name" value="SAM-dependent_MTases_sf"/>
</dbReference>
<feature type="domain" description="Methyltransferase small" evidence="1">
    <location>
        <begin position="38"/>
        <end position="141"/>
    </location>
</feature>
<dbReference type="Proteomes" id="UP000007490">
    <property type="component" value="Chromosome"/>
</dbReference>
<dbReference type="GO" id="GO:0008168">
    <property type="term" value="F:methyltransferase activity"/>
    <property type="evidence" value="ECO:0007669"/>
    <property type="project" value="UniProtKB-KW"/>
</dbReference>
<dbReference type="OrthoDB" id="31271at2157"/>
<sequence length="206" mass="22976">MFKKKRQLEIALQDISPHKNPRVELEQYSTPSVIAADLLWNAMAIGDIEGLKLADLGCGTGIFTIGAALLGANEVVGVDTDSEAVSIAETESSKRNLENTRFVVSEITDFTEEVDTVIQNPPFGAQKSNKTAADVIFLDKALEISPVVYSFHMKKTLDFLLKFVAERNATVSHKFEYKFPIPKIYDFHTRESVEVEVVVLRIEKNI</sequence>
<evidence type="ECO:0000259" key="1">
    <source>
        <dbReference type="Pfam" id="PF05175"/>
    </source>
</evidence>
<dbReference type="HOGENOM" id="CLU_074702_1_0_2"/>
<gene>
    <name evidence="2" type="ordered locus">Metbo_0765</name>
</gene>
<dbReference type="InterPro" id="IPR007848">
    <property type="entry name" value="Small_mtfrase_dom"/>
</dbReference>
<keyword evidence="3" id="KW-1185">Reference proteome</keyword>
<dbReference type="STRING" id="877455.Metbo_0765"/>
<dbReference type="KEGG" id="mel:Metbo_0765"/>